<evidence type="ECO:0000313" key="9">
    <source>
        <dbReference type="EMBL" id="MEQ2193487.1"/>
    </source>
</evidence>
<dbReference type="PANTHER" id="PTHR10462">
    <property type="entry name" value="GLYCOSYLTRANSFERASE-RELATED"/>
    <property type="match status" value="1"/>
</dbReference>
<gene>
    <name evidence="9" type="ORF">XENOCAPTIV_030332</name>
</gene>
<dbReference type="Proteomes" id="UP001434883">
    <property type="component" value="Unassembled WGS sequence"/>
</dbReference>
<organism evidence="9 10">
    <name type="scientific">Xenoophorus captivus</name>
    <dbReference type="NCBI Taxonomy" id="1517983"/>
    <lineage>
        <taxon>Eukaryota</taxon>
        <taxon>Metazoa</taxon>
        <taxon>Chordata</taxon>
        <taxon>Craniata</taxon>
        <taxon>Vertebrata</taxon>
        <taxon>Euteleostomi</taxon>
        <taxon>Actinopterygii</taxon>
        <taxon>Neopterygii</taxon>
        <taxon>Teleostei</taxon>
        <taxon>Neoteleostei</taxon>
        <taxon>Acanthomorphata</taxon>
        <taxon>Ovalentaria</taxon>
        <taxon>Atherinomorphae</taxon>
        <taxon>Cyprinodontiformes</taxon>
        <taxon>Goodeidae</taxon>
        <taxon>Xenoophorus</taxon>
    </lineage>
</organism>
<keyword evidence="7" id="KW-0732">Signal</keyword>
<keyword evidence="4" id="KW-0328">Glycosyltransferase</keyword>
<feature type="chain" id="PRO_5045099190" description="Prohormone convertase enzyme domain-containing protein" evidence="7">
    <location>
        <begin position="18"/>
        <end position="480"/>
    </location>
</feature>
<dbReference type="EMBL" id="JAHRIN010008496">
    <property type="protein sequence ID" value="MEQ2193487.1"/>
    <property type="molecule type" value="Genomic_DNA"/>
</dbReference>
<dbReference type="InterPro" id="IPR029044">
    <property type="entry name" value="Nucleotide-diphossugar_trans"/>
</dbReference>
<dbReference type="InterPro" id="IPR005076">
    <property type="entry name" value="Glyco_trans_6"/>
</dbReference>
<evidence type="ECO:0000256" key="3">
    <source>
        <dbReference type="ARBA" id="ARBA00010413"/>
    </source>
</evidence>
<dbReference type="Pfam" id="PF12177">
    <property type="entry name" value="Proho_convert"/>
    <property type="match status" value="1"/>
</dbReference>
<evidence type="ECO:0000259" key="8">
    <source>
        <dbReference type="Pfam" id="PF12177"/>
    </source>
</evidence>
<evidence type="ECO:0000313" key="10">
    <source>
        <dbReference type="Proteomes" id="UP001434883"/>
    </source>
</evidence>
<evidence type="ECO:0000256" key="5">
    <source>
        <dbReference type="ARBA" id="ARBA00022679"/>
    </source>
</evidence>
<evidence type="ECO:0000256" key="2">
    <source>
        <dbReference type="ARBA" id="ARBA00004606"/>
    </source>
</evidence>
<comment type="cofactor">
    <cofactor evidence="1">
        <name>Mn(2+)</name>
        <dbReference type="ChEBI" id="CHEBI:29035"/>
    </cofactor>
</comment>
<dbReference type="InterPro" id="IPR022005">
    <property type="entry name" value="Proho_convert"/>
</dbReference>
<evidence type="ECO:0000256" key="1">
    <source>
        <dbReference type="ARBA" id="ARBA00001936"/>
    </source>
</evidence>
<feature type="signal peptide" evidence="7">
    <location>
        <begin position="1"/>
        <end position="17"/>
    </location>
</feature>
<proteinExistence type="inferred from homology"/>
<protein>
    <recommendedName>
        <fullName evidence="8">Prohormone convertase enzyme domain-containing protein</fullName>
    </recommendedName>
</protein>
<evidence type="ECO:0000256" key="6">
    <source>
        <dbReference type="SAM" id="MobiDB-lite"/>
    </source>
</evidence>
<evidence type="ECO:0000256" key="4">
    <source>
        <dbReference type="ARBA" id="ARBA00022676"/>
    </source>
</evidence>
<dbReference type="PANTHER" id="PTHR10462:SF51">
    <property type="entry name" value="GLOBOSIDE ALPHA-1,3-N-ACETYLGALACTOSAMINYLTRANSFERASE 1-LIKE"/>
    <property type="match status" value="1"/>
</dbReference>
<accession>A0ABV0QCF0</accession>
<name>A0ABV0QCF0_9TELE</name>
<dbReference type="SUPFAM" id="SSF53448">
    <property type="entry name" value="Nucleotide-diphospho-sugar transferases"/>
    <property type="match status" value="1"/>
</dbReference>
<keyword evidence="10" id="KW-1185">Reference proteome</keyword>
<reference evidence="9 10" key="1">
    <citation type="submission" date="2021-06" db="EMBL/GenBank/DDBJ databases">
        <authorList>
            <person name="Palmer J.M."/>
        </authorList>
    </citation>
    <scope>NUCLEOTIDE SEQUENCE [LARGE SCALE GENOMIC DNA]</scope>
    <source>
        <strain evidence="9 10">XC_2019</strain>
        <tissue evidence="9">Muscle</tissue>
    </source>
</reference>
<comment type="similarity">
    <text evidence="3">Belongs to the glycosyltransferase 6 family.</text>
</comment>
<evidence type="ECO:0000256" key="7">
    <source>
        <dbReference type="SAM" id="SignalP"/>
    </source>
</evidence>
<dbReference type="Pfam" id="PF03414">
    <property type="entry name" value="Glyco_transf_6"/>
    <property type="match status" value="1"/>
</dbReference>
<sequence>MPCLLFVWLVIQEPTQPHPPQKTEAAEASPSVSEKDPKSPSSGSPYSPSLALLRLLQTAFSRQATISKLPQSATKPVSAWRKQQQQSQGFLPLPTKLPAQKLYQALDLINKFRGPEDSLYSDYSDGFYNTKPYKHRDDRLLQALFEMLDDEGICSVSLYRDNFFNGHKPAVNLKSAHPLTEVLGMKDGTILKDMSAIKTVDSKTPQETSWGAPLVWGDSQNSVGRRARLSERGIHVGLLALVVGTYARFVRHFLSSAETHFLPGQMVTYYILTDNPRTMDPPVELGPGRQMKVLPAAELPGWDGLAYRRMVLFAEAIWDLIGNEVDYVFCTDVDQEFVGPVEEEILGDLVATLHPEFFQMPRNQFPYEDQEDSSACVEEDEGDYYYTSEFYGGVVSQMRRLARDCSLLILQDQANKVTARALEESYLNRYLIDHRPSCVLSPEYSWWDSPMTAHVPKKRLVSLGRQCDVYDMKKREQQKC</sequence>
<feature type="domain" description="Prohormone convertase enzyme" evidence="8">
    <location>
        <begin position="112"/>
        <end position="150"/>
    </location>
</feature>
<dbReference type="Gene3D" id="6.10.250.3320">
    <property type="match status" value="1"/>
</dbReference>
<keyword evidence="5" id="KW-0808">Transferase</keyword>
<comment type="caution">
    <text evidence="9">The sequence shown here is derived from an EMBL/GenBank/DDBJ whole genome shotgun (WGS) entry which is preliminary data.</text>
</comment>
<comment type="subcellular location">
    <subcellularLocation>
        <location evidence="2">Membrane</location>
        <topology evidence="2">Single-pass type II membrane protein</topology>
    </subcellularLocation>
</comment>
<dbReference type="Gene3D" id="3.90.550.10">
    <property type="entry name" value="Spore Coat Polysaccharide Biosynthesis Protein SpsA, Chain A"/>
    <property type="match status" value="1"/>
</dbReference>
<feature type="region of interest" description="Disordered" evidence="6">
    <location>
        <begin position="16"/>
        <end position="46"/>
    </location>
</feature>